<comment type="caution">
    <text evidence="2">The sequence shown here is derived from an EMBL/GenBank/DDBJ whole genome shotgun (WGS) entry which is preliminary data.</text>
</comment>
<accession>A0ABR1NQY7</accession>
<evidence type="ECO:0000313" key="2">
    <source>
        <dbReference type="EMBL" id="KAK7711761.1"/>
    </source>
</evidence>
<evidence type="ECO:0000259" key="1">
    <source>
        <dbReference type="Pfam" id="PF06985"/>
    </source>
</evidence>
<sequence>MELPIGENLKDALVRLRKVDLARIIWIDAICINQDDIKERNHQVCIMKKIYSKATEVIVWLGPGSLSSEKAMELIVQCNLCGGQKLLDHEENALIGLSDIFLRSWWKRIWIVQEVVAARDLVIYRGDRRVPWHFVAKICAEIRRKEFSQDAKSQFLRSSGYRNFTALNDFRRGRMSLNECLQCTKDYEATDMRDKLYALLGAATDISPEDIMPDYTKSTRTVFLDLVHFLATRRRSLDFISSGRHFRPTSTTPALQPGDKTPSWLPDWHASQDLRLLDSEGLDKASFCASRGANAVVRMDAFPIALEVEGVLVDKISFFGEAITSPAQESLPTLRRWQYIAGLQGLHLISGSRFGVVTPPDFWTTIVAGKNYMSLWVKHRHVTEEPEALQYATQSFVAGNLSPETRESQYLAYAVTRAVMGRRFFTTTKKRMGLGVPEIQLDDRVVVIKGCSVPLILRDMGEHMVIVGKTYVSGIMDGEVIKGLGEGRYKTRMIRLQ</sequence>
<proteinExistence type="predicted"/>
<dbReference type="Proteomes" id="UP001430848">
    <property type="component" value="Unassembled WGS sequence"/>
</dbReference>
<dbReference type="InterPro" id="IPR052895">
    <property type="entry name" value="HetReg/Transcr_Mod"/>
</dbReference>
<protein>
    <recommendedName>
        <fullName evidence="1">Heterokaryon incompatibility domain-containing protein</fullName>
    </recommendedName>
</protein>
<gene>
    <name evidence="2" type="ORF">SLS63_012543</name>
</gene>
<evidence type="ECO:0000313" key="3">
    <source>
        <dbReference type="Proteomes" id="UP001430848"/>
    </source>
</evidence>
<keyword evidence="3" id="KW-1185">Reference proteome</keyword>
<name>A0ABR1NQY7_DIAER</name>
<organism evidence="2 3">
    <name type="scientific">Diaporthe eres</name>
    <name type="common">Phomopsis oblonga</name>
    <dbReference type="NCBI Taxonomy" id="83184"/>
    <lineage>
        <taxon>Eukaryota</taxon>
        <taxon>Fungi</taxon>
        <taxon>Dikarya</taxon>
        <taxon>Ascomycota</taxon>
        <taxon>Pezizomycotina</taxon>
        <taxon>Sordariomycetes</taxon>
        <taxon>Sordariomycetidae</taxon>
        <taxon>Diaporthales</taxon>
        <taxon>Diaporthaceae</taxon>
        <taxon>Diaporthe</taxon>
        <taxon>Diaporthe eres species complex</taxon>
    </lineage>
</organism>
<dbReference type="PANTHER" id="PTHR24148">
    <property type="entry name" value="ANKYRIN REPEAT DOMAIN-CONTAINING PROTEIN 39 HOMOLOG-RELATED"/>
    <property type="match status" value="1"/>
</dbReference>
<dbReference type="InterPro" id="IPR010730">
    <property type="entry name" value="HET"/>
</dbReference>
<reference evidence="2 3" key="1">
    <citation type="submission" date="2024-02" db="EMBL/GenBank/DDBJ databases">
        <title>De novo assembly and annotation of 12 fungi associated with fruit tree decline syndrome in Ontario, Canada.</title>
        <authorList>
            <person name="Sulman M."/>
            <person name="Ellouze W."/>
            <person name="Ilyukhin E."/>
        </authorList>
    </citation>
    <scope>NUCLEOTIDE SEQUENCE [LARGE SCALE GENOMIC DNA]</scope>
    <source>
        <strain evidence="2 3">M169</strain>
    </source>
</reference>
<feature type="domain" description="Heterokaryon incompatibility" evidence="1">
    <location>
        <begin position="3"/>
        <end position="114"/>
    </location>
</feature>
<dbReference type="PANTHER" id="PTHR24148:SF64">
    <property type="entry name" value="HETEROKARYON INCOMPATIBILITY DOMAIN-CONTAINING PROTEIN"/>
    <property type="match status" value="1"/>
</dbReference>
<dbReference type="Pfam" id="PF26639">
    <property type="entry name" value="Het-6_barrel"/>
    <property type="match status" value="1"/>
</dbReference>
<dbReference type="EMBL" id="JAKNSF020000141">
    <property type="protein sequence ID" value="KAK7711761.1"/>
    <property type="molecule type" value="Genomic_DNA"/>
</dbReference>
<dbReference type="Pfam" id="PF06985">
    <property type="entry name" value="HET"/>
    <property type="match status" value="1"/>
</dbReference>